<sequence>MKLNPLFACCFTLLTLTQASWAQETTSSQTPDASAQVAEMKTGIKIFATELQSTLKAAIGEGGLPAGIGVCSEKAAPIAQEVSQAQGFEIARTSLKVRNPDNAADAWEQQVLQDFAAQKQAGTPIAELEYSQVVEEEGQQVLRYMKAIPTQSMCLSCHGADSQIQPAVLQKLDELYPQDQARNFNEGDIRGAFTLRKLL</sequence>
<keyword evidence="1" id="KW-0732">Signal</keyword>
<dbReference type="Pfam" id="PF11845">
    <property type="entry name" value="Tll0287-like"/>
    <property type="match status" value="1"/>
</dbReference>
<dbReference type="Proteomes" id="UP000242999">
    <property type="component" value="Unassembled WGS sequence"/>
</dbReference>
<evidence type="ECO:0000259" key="2">
    <source>
        <dbReference type="Pfam" id="PF11845"/>
    </source>
</evidence>
<feature type="chain" id="PRO_5017322921" description="Tll0287-like domain-containing protein" evidence="1">
    <location>
        <begin position="23"/>
        <end position="199"/>
    </location>
</feature>
<keyword evidence="4" id="KW-1185">Reference proteome</keyword>
<dbReference type="STRING" id="64971.SAMN05421831_108108"/>
<feature type="domain" description="Tll0287-like" evidence="2">
    <location>
        <begin position="47"/>
        <end position="195"/>
    </location>
</feature>
<dbReference type="Gene3D" id="3.30.450.290">
    <property type="match status" value="1"/>
</dbReference>
<dbReference type="RefSeq" id="WP_177166851.1">
    <property type="nucleotide sequence ID" value="NZ_FNYH01000008.1"/>
</dbReference>
<gene>
    <name evidence="3" type="ORF">SAMN05421831_108108</name>
</gene>
<evidence type="ECO:0000313" key="4">
    <source>
        <dbReference type="Proteomes" id="UP000242999"/>
    </source>
</evidence>
<protein>
    <recommendedName>
        <fullName evidence="2">Tll0287-like domain-containing protein</fullName>
    </recommendedName>
</protein>
<dbReference type="InterPro" id="IPR021796">
    <property type="entry name" value="Tll0287-like_dom"/>
</dbReference>
<accession>A0A1H6T274</accession>
<proteinExistence type="predicted"/>
<dbReference type="EMBL" id="FNYH01000008">
    <property type="protein sequence ID" value="SEI72224.1"/>
    <property type="molecule type" value="Genomic_DNA"/>
</dbReference>
<organism evidence="3 4">
    <name type="scientific">Allopseudospirillum japonicum</name>
    <dbReference type="NCBI Taxonomy" id="64971"/>
    <lineage>
        <taxon>Bacteria</taxon>
        <taxon>Pseudomonadati</taxon>
        <taxon>Pseudomonadota</taxon>
        <taxon>Gammaproteobacteria</taxon>
        <taxon>Oceanospirillales</taxon>
        <taxon>Oceanospirillaceae</taxon>
        <taxon>Allopseudospirillum</taxon>
    </lineage>
</organism>
<evidence type="ECO:0000256" key="1">
    <source>
        <dbReference type="SAM" id="SignalP"/>
    </source>
</evidence>
<name>A0A1H6T274_9GAMM</name>
<evidence type="ECO:0000313" key="3">
    <source>
        <dbReference type="EMBL" id="SEI72224.1"/>
    </source>
</evidence>
<feature type="signal peptide" evidence="1">
    <location>
        <begin position="1"/>
        <end position="22"/>
    </location>
</feature>
<dbReference type="AlphaFoldDB" id="A0A1H6T274"/>
<reference evidence="4" key="1">
    <citation type="submission" date="2016-10" db="EMBL/GenBank/DDBJ databases">
        <authorList>
            <person name="Varghese N."/>
            <person name="Submissions S."/>
        </authorList>
    </citation>
    <scope>NUCLEOTIDE SEQUENCE [LARGE SCALE GENOMIC DNA]</scope>
    <source>
        <strain evidence="4">DSM 7165</strain>
    </source>
</reference>